<reference evidence="3 4" key="1">
    <citation type="submission" date="2024-01" db="EMBL/GenBank/DDBJ databases">
        <title>The diversity of rhizobia nodulating Mimosa spp. in eleven states of Brazil covering several biomes is determined by host plant, location, and edaphic factors.</title>
        <authorList>
            <person name="Rouws L."/>
            <person name="Barauna A."/>
            <person name="Beukes C."/>
            <person name="De Faria S.M."/>
            <person name="Gross E."/>
            <person name="Dos Reis Junior F.B."/>
            <person name="Simon M."/>
            <person name="Maluk M."/>
            <person name="Odee D.W."/>
            <person name="Kenicer G."/>
            <person name="Young J.P.W."/>
            <person name="Reis V.M."/>
            <person name="Zilli J."/>
            <person name="James E.K."/>
        </authorList>
    </citation>
    <scope>NUCLEOTIDE SEQUENCE [LARGE SCALE GENOMIC DNA]</scope>
    <source>
        <strain evidence="3 4">JPY77</strain>
    </source>
</reference>
<evidence type="ECO:0000256" key="1">
    <source>
        <dbReference type="ARBA" id="ARBA00023002"/>
    </source>
</evidence>
<feature type="domain" description="FAD dependent oxidoreductase" evidence="2">
    <location>
        <begin position="3"/>
        <end position="281"/>
    </location>
</feature>
<evidence type="ECO:0000313" key="4">
    <source>
        <dbReference type="Proteomes" id="UP001494588"/>
    </source>
</evidence>
<name>A0ABU9QGC4_9BURK</name>
<accession>A0ABU9QGC4</accession>
<dbReference type="Pfam" id="PF01266">
    <property type="entry name" value="DAO"/>
    <property type="match status" value="1"/>
</dbReference>
<protein>
    <submittedName>
        <fullName evidence="3">FAD-dependent oxidoreductase</fullName>
        <ecNumber evidence="3">1.-.-.-</ecNumber>
    </submittedName>
</protein>
<dbReference type="InterPro" id="IPR006076">
    <property type="entry name" value="FAD-dep_OxRdtase"/>
</dbReference>
<evidence type="ECO:0000259" key="2">
    <source>
        <dbReference type="Pfam" id="PF01266"/>
    </source>
</evidence>
<organism evidence="3 4">
    <name type="scientific">Paraburkholderia sabiae</name>
    <dbReference type="NCBI Taxonomy" id="273251"/>
    <lineage>
        <taxon>Bacteria</taxon>
        <taxon>Pseudomonadati</taxon>
        <taxon>Pseudomonadota</taxon>
        <taxon>Betaproteobacteria</taxon>
        <taxon>Burkholderiales</taxon>
        <taxon>Burkholderiaceae</taxon>
        <taxon>Paraburkholderia</taxon>
    </lineage>
</organism>
<dbReference type="Gene3D" id="3.30.9.10">
    <property type="entry name" value="D-Amino Acid Oxidase, subunit A, domain 2"/>
    <property type="match status" value="1"/>
</dbReference>
<dbReference type="Gene3D" id="3.50.50.60">
    <property type="entry name" value="FAD/NAD(P)-binding domain"/>
    <property type="match status" value="1"/>
</dbReference>
<gene>
    <name evidence="3" type="ORF">V4C55_22370</name>
</gene>
<keyword evidence="1 3" id="KW-0560">Oxidoreductase</keyword>
<evidence type="ECO:0000313" key="3">
    <source>
        <dbReference type="EMBL" id="MEM5288476.1"/>
    </source>
</evidence>
<dbReference type="PANTHER" id="PTHR13847:SF285">
    <property type="entry name" value="FAD DEPENDENT OXIDOREDUCTASE DOMAIN-CONTAINING PROTEIN"/>
    <property type="match status" value="1"/>
</dbReference>
<dbReference type="EMBL" id="JAZHGC010000019">
    <property type="protein sequence ID" value="MEM5288476.1"/>
    <property type="molecule type" value="Genomic_DNA"/>
</dbReference>
<dbReference type="PANTHER" id="PTHR13847">
    <property type="entry name" value="SARCOSINE DEHYDROGENASE-RELATED"/>
    <property type="match status" value="1"/>
</dbReference>
<proteinExistence type="predicted"/>
<dbReference type="RefSeq" id="WP_201655204.1">
    <property type="nucleotide sequence ID" value="NZ_CAJHCS010000021.1"/>
</dbReference>
<sequence length="357" mass="39657">MLADESIDADFHKGGVIYGAARFPEQIQRQRDVLKQLYAAGHTEEDCYWLDKRSLADMVHLRDGYGGIFKRHCATINPAKMVRGLANAVERQGVEIYEQSRVTSISPGLVKTASGSVRANFVVPAMEGYSTTVPNFGRYVIPVQSLIIATEPLSDEKWDEIGLAKRPAFCDGSRMISYGQRSRDGRMIFGARGGYVFGGKPRSEFNLSAPEFRLREELLHDLFPMLKGVRITHGWGGSLGMARGFAPHVVFDRSAGIGMAGGYGGQGVGPSHLFARTLADLILGQETDRTQMPWVFDRTSPRAVLRSWEPEPIRWLTSKAIMSTFAWEEKLCRANTSTAWEKSLATQLSNSMSLLMR</sequence>
<dbReference type="Proteomes" id="UP001494588">
    <property type="component" value="Unassembled WGS sequence"/>
</dbReference>
<keyword evidence="4" id="KW-1185">Reference proteome</keyword>
<dbReference type="EC" id="1.-.-.-" evidence="3"/>
<dbReference type="GO" id="GO:0016491">
    <property type="term" value="F:oxidoreductase activity"/>
    <property type="evidence" value="ECO:0007669"/>
    <property type="project" value="UniProtKB-KW"/>
</dbReference>
<dbReference type="SUPFAM" id="SSF51905">
    <property type="entry name" value="FAD/NAD(P)-binding domain"/>
    <property type="match status" value="1"/>
</dbReference>
<comment type="caution">
    <text evidence="3">The sequence shown here is derived from an EMBL/GenBank/DDBJ whole genome shotgun (WGS) entry which is preliminary data.</text>
</comment>
<dbReference type="InterPro" id="IPR036188">
    <property type="entry name" value="FAD/NAD-bd_sf"/>
</dbReference>